<dbReference type="InterPro" id="IPR029058">
    <property type="entry name" value="AB_hydrolase_fold"/>
</dbReference>
<reference evidence="2" key="1">
    <citation type="submission" date="2021-07" db="EMBL/GenBank/DDBJ databases">
        <authorList>
            <person name="Branca A.L. A."/>
        </authorList>
    </citation>
    <scope>NUCLEOTIDE SEQUENCE</scope>
</reference>
<organism evidence="2 3">
    <name type="scientific">Penicillium salamii</name>
    <dbReference type="NCBI Taxonomy" id="1612424"/>
    <lineage>
        <taxon>Eukaryota</taxon>
        <taxon>Fungi</taxon>
        <taxon>Dikarya</taxon>
        <taxon>Ascomycota</taxon>
        <taxon>Pezizomycotina</taxon>
        <taxon>Eurotiomycetes</taxon>
        <taxon>Eurotiomycetidae</taxon>
        <taxon>Eurotiales</taxon>
        <taxon>Aspergillaceae</taxon>
        <taxon>Penicillium</taxon>
    </lineage>
</organism>
<dbReference type="GO" id="GO:0017000">
    <property type="term" value="P:antibiotic biosynthetic process"/>
    <property type="evidence" value="ECO:0007669"/>
    <property type="project" value="UniProtKB-ARBA"/>
</dbReference>
<dbReference type="PANTHER" id="PTHR43798:SF5">
    <property type="entry name" value="MONOACYLGLYCEROL LIPASE ABHD6"/>
    <property type="match status" value="1"/>
</dbReference>
<dbReference type="InterPro" id="IPR050266">
    <property type="entry name" value="AB_hydrolase_sf"/>
</dbReference>
<dbReference type="EMBL" id="CAJVPA010000022">
    <property type="protein sequence ID" value="CAG8235990.1"/>
    <property type="molecule type" value="Genomic_DNA"/>
</dbReference>
<dbReference type="GO" id="GO:0046464">
    <property type="term" value="P:acylglycerol catabolic process"/>
    <property type="evidence" value="ECO:0007669"/>
    <property type="project" value="TreeGrafter"/>
</dbReference>
<evidence type="ECO:0000313" key="3">
    <source>
        <dbReference type="Proteomes" id="UP001152646"/>
    </source>
</evidence>
<sequence length="347" mass="38999">MNFETNSFIIPCVRIPSLRNRKLKICSARRLFAETNRQFIEVRFLFNFSRLNISHSFKDQLLTIHTPLFLFPSQSVLPIMALTYAQIPLQVEGVNLNLATIHTLKETPPILFLHGFGSCKEDLADIVVNPRMQHHGFIAFDAPGCGHSDSDNLSATDIPFLVATAEAILSHFQITKFHLMGHSMGGLTALLLAHSHPDRVLSFVDIKGNLASEDCFLSRQIFSFPSDDPEVFLDAFITRTRESKSFGNPLYASTLRARVRAGAVRAIFESMVQLSDSGDLLGMFLALPCPKMFMFGEENRGLSYLGQLEKEGVELALIPESGHFPMYSNPVEMWRRIANFFAKNELK</sequence>
<dbReference type="OrthoDB" id="190201at2759"/>
<dbReference type="GO" id="GO:0016020">
    <property type="term" value="C:membrane"/>
    <property type="evidence" value="ECO:0007669"/>
    <property type="project" value="TreeGrafter"/>
</dbReference>
<proteinExistence type="predicted"/>
<evidence type="ECO:0000313" key="2">
    <source>
        <dbReference type="EMBL" id="CAG8235990.1"/>
    </source>
</evidence>
<feature type="domain" description="AB hydrolase-1" evidence="1">
    <location>
        <begin position="110"/>
        <end position="332"/>
    </location>
</feature>
<dbReference type="Gene3D" id="3.40.50.1820">
    <property type="entry name" value="alpha/beta hydrolase"/>
    <property type="match status" value="1"/>
</dbReference>
<dbReference type="PANTHER" id="PTHR43798">
    <property type="entry name" value="MONOACYLGLYCEROL LIPASE"/>
    <property type="match status" value="1"/>
</dbReference>
<dbReference type="GO" id="GO:0047372">
    <property type="term" value="F:monoacylglycerol lipase activity"/>
    <property type="evidence" value="ECO:0007669"/>
    <property type="project" value="TreeGrafter"/>
</dbReference>
<gene>
    <name evidence="2" type="ORF">PSALAMII_LOCUS426</name>
</gene>
<protein>
    <recommendedName>
        <fullName evidence="1">AB hydrolase-1 domain-containing protein</fullName>
    </recommendedName>
</protein>
<dbReference type="PRINTS" id="PR00111">
    <property type="entry name" value="ABHYDROLASE"/>
</dbReference>
<dbReference type="SUPFAM" id="SSF53474">
    <property type="entry name" value="alpha/beta-Hydrolases"/>
    <property type="match status" value="1"/>
</dbReference>
<comment type="caution">
    <text evidence="2">The sequence shown here is derived from an EMBL/GenBank/DDBJ whole genome shotgun (WGS) entry which is preliminary data.</text>
</comment>
<name>A0A9W4MZG6_9EURO</name>
<accession>A0A9W4MZG6</accession>
<evidence type="ECO:0000259" key="1">
    <source>
        <dbReference type="Pfam" id="PF12697"/>
    </source>
</evidence>
<dbReference type="Proteomes" id="UP001152646">
    <property type="component" value="Unassembled WGS sequence"/>
</dbReference>
<dbReference type="Pfam" id="PF12697">
    <property type="entry name" value="Abhydrolase_6"/>
    <property type="match status" value="1"/>
</dbReference>
<dbReference type="GO" id="GO:0072330">
    <property type="term" value="P:monocarboxylic acid biosynthetic process"/>
    <property type="evidence" value="ECO:0007669"/>
    <property type="project" value="UniProtKB-ARBA"/>
</dbReference>
<dbReference type="InterPro" id="IPR000073">
    <property type="entry name" value="AB_hydrolase_1"/>
</dbReference>
<dbReference type="AlphaFoldDB" id="A0A9W4MZG6"/>